<dbReference type="Gene3D" id="3.90.1200.10">
    <property type="match status" value="1"/>
</dbReference>
<evidence type="ECO:0000313" key="5">
    <source>
        <dbReference type="Proteomes" id="UP000050761"/>
    </source>
</evidence>
<reference evidence="4 5" key="1">
    <citation type="submission" date="2018-11" db="EMBL/GenBank/DDBJ databases">
        <authorList>
            <consortium name="Pathogen Informatics"/>
        </authorList>
    </citation>
    <scope>NUCLEOTIDE SEQUENCE [LARGE SCALE GENOMIC DNA]</scope>
</reference>
<dbReference type="PANTHER" id="PTHR22603">
    <property type="entry name" value="CHOLINE/ETHANOALAMINE KINASE"/>
    <property type="match status" value="1"/>
</dbReference>
<sequence length="391" mass="44782">MLLSLSLGLRLGTPNDGSDAAARWDGAALVRLGFRSEQSEAIIDGLTNLVFHCELSPDIAVISSEPRSVLLRIQMLPVSNHLQLLREQAVFMNLSANGYGPKLLAVFAEGRIEEYIPSRAPRKDEFLREGFFYTIAGLVAKINNTVMPLPKFPQYIPLLRSWLLRCRVSGLQPMLLERTAVHGAIDCPEVLSMELLEKEIAEIEGFLSEQESPSVFCHNDMVASNVLLRDTDQSFTNDDSVVERERLVLIDFGFAFYNYRAYEIANTMAECGMSYDTPEYPYYSVDLDMMENDSLFRTFCSGYLDQLYEDMDSPEKMRRQLLTGDRRRDLNMLINEGRRFLPLPHFFWATWNIFCSQVQGLGDALEGADFLTHAKDRLIVYYHFKDNMYKY</sequence>
<keyword evidence="5" id="KW-1185">Reference proteome</keyword>
<keyword evidence="1" id="KW-0594">Phospholipid biosynthesis</keyword>
<dbReference type="PANTHER" id="PTHR22603:SF93">
    <property type="entry name" value="RE24176P"/>
    <property type="match status" value="1"/>
</dbReference>
<keyword evidence="1" id="KW-0443">Lipid metabolism</keyword>
<evidence type="ECO:0000256" key="1">
    <source>
        <dbReference type="ARBA" id="ARBA00023209"/>
    </source>
</evidence>
<evidence type="ECO:0000313" key="6">
    <source>
        <dbReference type="WBParaSite" id="HPBE_0001374501-mRNA-1"/>
    </source>
</evidence>
<dbReference type="AlphaFoldDB" id="A0A183FYL1"/>
<gene>
    <name evidence="4" type="ORF">HPBE_LOCUS13746</name>
</gene>
<evidence type="ECO:0000313" key="4">
    <source>
        <dbReference type="EMBL" id="VDO97257.1"/>
    </source>
</evidence>
<keyword evidence="2" id="KW-1208">Phospholipid metabolism</keyword>
<accession>A0A183FYL1</accession>
<keyword evidence="1" id="KW-0444">Lipid biosynthesis</keyword>
<dbReference type="InterPro" id="IPR011009">
    <property type="entry name" value="Kinase-like_dom_sf"/>
</dbReference>
<evidence type="ECO:0000256" key="3">
    <source>
        <dbReference type="ARBA" id="ARBA00038211"/>
    </source>
</evidence>
<dbReference type="EMBL" id="UZAH01028052">
    <property type="protein sequence ID" value="VDO97257.1"/>
    <property type="molecule type" value="Genomic_DNA"/>
</dbReference>
<dbReference type="Proteomes" id="UP000050761">
    <property type="component" value="Unassembled WGS sequence"/>
</dbReference>
<evidence type="ECO:0000256" key="2">
    <source>
        <dbReference type="ARBA" id="ARBA00023264"/>
    </source>
</evidence>
<dbReference type="SUPFAM" id="SSF56112">
    <property type="entry name" value="Protein kinase-like (PK-like)"/>
    <property type="match status" value="1"/>
</dbReference>
<dbReference type="WBParaSite" id="HPBE_0001374501-mRNA-1">
    <property type="protein sequence ID" value="HPBE_0001374501-mRNA-1"/>
    <property type="gene ID" value="HPBE_0001374501"/>
</dbReference>
<dbReference type="GO" id="GO:0004103">
    <property type="term" value="F:choline kinase activity"/>
    <property type="evidence" value="ECO:0007669"/>
    <property type="project" value="TreeGrafter"/>
</dbReference>
<reference evidence="6" key="2">
    <citation type="submission" date="2019-09" db="UniProtKB">
        <authorList>
            <consortium name="WormBaseParasite"/>
        </authorList>
    </citation>
    <scope>IDENTIFICATION</scope>
</reference>
<organism evidence="5 6">
    <name type="scientific">Heligmosomoides polygyrus</name>
    <name type="common">Parasitic roundworm</name>
    <dbReference type="NCBI Taxonomy" id="6339"/>
    <lineage>
        <taxon>Eukaryota</taxon>
        <taxon>Metazoa</taxon>
        <taxon>Ecdysozoa</taxon>
        <taxon>Nematoda</taxon>
        <taxon>Chromadorea</taxon>
        <taxon>Rhabditida</taxon>
        <taxon>Rhabditina</taxon>
        <taxon>Rhabditomorpha</taxon>
        <taxon>Strongyloidea</taxon>
        <taxon>Heligmosomidae</taxon>
        <taxon>Heligmosomoides</taxon>
    </lineage>
</organism>
<proteinExistence type="inferred from homology"/>
<comment type="similarity">
    <text evidence="3">Belongs to the choline/ethanolamine kinase family.</text>
</comment>
<dbReference type="Gene3D" id="3.30.200.20">
    <property type="entry name" value="Phosphorylase Kinase, domain 1"/>
    <property type="match status" value="1"/>
</dbReference>
<name>A0A183FYL1_HELPZ</name>
<dbReference type="Pfam" id="PF01633">
    <property type="entry name" value="Choline_kinase"/>
    <property type="match status" value="1"/>
</dbReference>
<dbReference type="GO" id="GO:0004305">
    <property type="term" value="F:ethanolamine kinase activity"/>
    <property type="evidence" value="ECO:0007669"/>
    <property type="project" value="TreeGrafter"/>
</dbReference>
<dbReference type="OrthoDB" id="3649325at2759"/>
<accession>A0A3P8AJZ1</accession>
<protein>
    <submittedName>
        <fullName evidence="6">Choline/ethanolamine kinase</fullName>
    </submittedName>
</protein>
<dbReference type="GO" id="GO:0006646">
    <property type="term" value="P:phosphatidylethanolamine biosynthetic process"/>
    <property type="evidence" value="ECO:0007669"/>
    <property type="project" value="TreeGrafter"/>
</dbReference>
<dbReference type="GO" id="GO:0005737">
    <property type="term" value="C:cytoplasm"/>
    <property type="evidence" value="ECO:0007669"/>
    <property type="project" value="TreeGrafter"/>
</dbReference>